<feature type="region of interest" description="Disordered" evidence="3">
    <location>
        <begin position="192"/>
        <end position="279"/>
    </location>
</feature>
<dbReference type="PANTHER" id="PTHR42901:SF1">
    <property type="entry name" value="ALCOHOL DEHYDROGENASE"/>
    <property type="match status" value="1"/>
</dbReference>
<feature type="compositionally biased region" description="Low complexity" evidence="3">
    <location>
        <begin position="222"/>
        <end position="232"/>
    </location>
</feature>
<dbReference type="SUPFAM" id="SSF51735">
    <property type="entry name" value="NAD(P)-binding Rossmann-fold domains"/>
    <property type="match status" value="1"/>
</dbReference>
<comment type="caution">
    <text evidence="4">The sequence shown here is derived from an EMBL/GenBank/DDBJ whole genome shotgun (WGS) entry which is preliminary data.</text>
</comment>
<comment type="similarity">
    <text evidence="1">Belongs to the short-chain dehydrogenases/reductases (SDR) family.</text>
</comment>
<organism evidence="4 5">
    <name type="scientific">Amycolatopsis jiangsuensis</name>
    <dbReference type="NCBI Taxonomy" id="1181879"/>
    <lineage>
        <taxon>Bacteria</taxon>
        <taxon>Bacillati</taxon>
        <taxon>Actinomycetota</taxon>
        <taxon>Actinomycetes</taxon>
        <taxon>Pseudonocardiales</taxon>
        <taxon>Pseudonocardiaceae</taxon>
        <taxon>Amycolatopsis</taxon>
    </lineage>
</organism>
<dbReference type="InterPro" id="IPR036291">
    <property type="entry name" value="NAD(P)-bd_dom_sf"/>
</dbReference>
<dbReference type="Gene3D" id="3.40.50.720">
    <property type="entry name" value="NAD(P)-binding Rossmann-like Domain"/>
    <property type="match status" value="1"/>
</dbReference>
<dbReference type="Proteomes" id="UP000581769">
    <property type="component" value="Unassembled WGS sequence"/>
</dbReference>
<name>A0A840IV83_9PSEU</name>
<dbReference type="InterPro" id="IPR032710">
    <property type="entry name" value="NTF2-like_dom_sf"/>
</dbReference>
<evidence type="ECO:0000256" key="1">
    <source>
        <dbReference type="ARBA" id="ARBA00006484"/>
    </source>
</evidence>
<keyword evidence="2" id="KW-0560">Oxidoreductase</keyword>
<sequence length="390" mass="41176">MSEQLPSAVVSGASRGSGRAIATALVGRGYAVTGIARGTDGLRAVHAELGDRFTPLPADATDESVAEEVLCTHRPGLRVLNAGATPHMAPDQDQTWETFSRNWHTEAKHAFAWIRAVLRNPLPDGAVVMLMSSGAVLGGSPLSGGYASAKAAIRYLRGYAAGEAARANRKTHFVTLLSQGDRADPPRRIRALAPARPRPPARPGHSGRGPSERAARVRRRVAAAARAPTRSAHPARRAGVLHRRGRRPAGHDGRGRRQCAAPRTGAAHRRNAGPDALPPEHRVLADRYAEAFTRADVPALAALLRADVEFEMPPIAAWFAGRPAVLGSLSSRVLGGGQWGFSPTRANGQPAYVVHNGERPYGVQVLTLAGAGIARITAFNDPALVPAFTG</sequence>
<evidence type="ECO:0000313" key="5">
    <source>
        <dbReference type="Proteomes" id="UP000581769"/>
    </source>
</evidence>
<evidence type="ECO:0000256" key="2">
    <source>
        <dbReference type="ARBA" id="ARBA00023002"/>
    </source>
</evidence>
<feature type="compositionally biased region" description="Basic residues" evidence="3">
    <location>
        <begin position="233"/>
        <end position="248"/>
    </location>
</feature>
<dbReference type="InterPro" id="IPR002347">
    <property type="entry name" value="SDR_fam"/>
</dbReference>
<dbReference type="EMBL" id="JACHMG010000001">
    <property type="protein sequence ID" value="MBB4685058.1"/>
    <property type="molecule type" value="Genomic_DNA"/>
</dbReference>
<accession>A0A840IV83</accession>
<dbReference type="PANTHER" id="PTHR42901">
    <property type="entry name" value="ALCOHOL DEHYDROGENASE"/>
    <property type="match status" value="1"/>
</dbReference>
<dbReference type="Pfam" id="PF00106">
    <property type="entry name" value="adh_short"/>
    <property type="match status" value="1"/>
</dbReference>
<dbReference type="CDD" id="cd05233">
    <property type="entry name" value="SDR_c"/>
    <property type="match status" value="1"/>
</dbReference>
<dbReference type="SUPFAM" id="SSF54427">
    <property type="entry name" value="NTF2-like"/>
    <property type="match status" value="1"/>
</dbReference>
<dbReference type="GO" id="GO:0016491">
    <property type="term" value="F:oxidoreductase activity"/>
    <property type="evidence" value="ECO:0007669"/>
    <property type="project" value="UniProtKB-KW"/>
</dbReference>
<proteinExistence type="inferred from homology"/>
<reference evidence="4 5" key="1">
    <citation type="submission" date="2020-08" db="EMBL/GenBank/DDBJ databases">
        <title>Sequencing the genomes of 1000 actinobacteria strains.</title>
        <authorList>
            <person name="Klenk H.-P."/>
        </authorList>
    </citation>
    <scope>NUCLEOTIDE SEQUENCE [LARGE SCALE GENOMIC DNA]</scope>
    <source>
        <strain evidence="4 5">DSM 45859</strain>
    </source>
</reference>
<gene>
    <name evidence="4" type="ORF">BJY18_002543</name>
</gene>
<protein>
    <submittedName>
        <fullName evidence="4">NAD(P)-dependent dehydrogenase (Short-subunit alcohol dehydrogenase family)</fullName>
    </submittedName>
</protein>
<dbReference type="PRINTS" id="PR00081">
    <property type="entry name" value="GDHRDH"/>
</dbReference>
<evidence type="ECO:0000256" key="3">
    <source>
        <dbReference type="SAM" id="MobiDB-lite"/>
    </source>
</evidence>
<dbReference type="Gene3D" id="3.10.450.50">
    <property type="match status" value="1"/>
</dbReference>
<evidence type="ECO:0000313" key="4">
    <source>
        <dbReference type="EMBL" id="MBB4685058.1"/>
    </source>
</evidence>
<dbReference type="AlphaFoldDB" id="A0A840IV83"/>
<keyword evidence="5" id="KW-1185">Reference proteome</keyword>